<keyword evidence="3" id="KW-1185">Reference proteome</keyword>
<dbReference type="EMBL" id="JADYXP020000002">
    <property type="protein sequence ID" value="KAL0131571.1"/>
    <property type="molecule type" value="Genomic_DNA"/>
</dbReference>
<dbReference type="Proteomes" id="UP001430953">
    <property type="component" value="Unassembled WGS sequence"/>
</dbReference>
<dbReference type="AlphaFoldDB" id="A0AAW2GWI6"/>
<evidence type="ECO:0008006" key="4">
    <source>
        <dbReference type="Google" id="ProtNLM"/>
    </source>
</evidence>
<evidence type="ECO:0000256" key="1">
    <source>
        <dbReference type="SAM" id="Phobius"/>
    </source>
</evidence>
<dbReference type="InterPro" id="IPR029027">
    <property type="entry name" value="Single_a-helix_sf"/>
</dbReference>
<dbReference type="Gene3D" id="1.20.5.220">
    <property type="match status" value="1"/>
</dbReference>
<keyword evidence="1" id="KW-1133">Transmembrane helix</keyword>
<protein>
    <recommendedName>
        <fullName evidence="4">Cytochrome b-c1 complex subunit 10</fullName>
    </recommendedName>
</protein>
<accession>A0AAW2GWI6</accession>
<evidence type="ECO:0000313" key="2">
    <source>
        <dbReference type="EMBL" id="KAL0131571.1"/>
    </source>
</evidence>
<keyword evidence="1" id="KW-0472">Membrane</keyword>
<proteinExistence type="predicted"/>
<sequence>MPLRITRKHAELAAKWTPTAIVYGAGTSLAVIYFTDWKVVAKYIPFYGSKFEE</sequence>
<dbReference type="PANTHER" id="PTHR15420:SF2">
    <property type="entry name" value="CYTOCHROME B-C1 COMPLEX SUBUNIT 10"/>
    <property type="match status" value="1"/>
</dbReference>
<dbReference type="SUPFAM" id="SSF81518">
    <property type="entry name" value="Subunit XI (6.4 kDa protein) of cytochrome bc1 complex (Ubiquinol-cytochrome c reductase)"/>
    <property type="match status" value="1"/>
</dbReference>
<keyword evidence="1" id="KW-0812">Transmembrane</keyword>
<evidence type="ECO:0000313" key="3">
    <source>
        <dbReference type="Proteomes" id="UP001430953"/>
    </source>
</evidence>
<dbReference type="Pfam" id="PF08997">
    <property type="entry name" value="UCR_6-4kD"/>
    <property type="match status" value="1"/>
</dbReference>
<name>A0AAW2GWI6_9HYME</name>
<feature type="transmembrane region" description="Helical" evidence="1">
    <location>
        <begin position="12"/>
        <end position="34"/>
    </location>
</feature>
<dbReference type="GO" id="GO:0005743">
    <property type="term" value="C:mitochondrial inner membrane"/>
    <property type="evidence" value="ECO:0007669"/>
    <property type="project" value="TreeGrafter"/>
</dbReference>
<gene>
    <name evidence="2" type="ORF">PUN28_002837</name>
</gene>
<reference evidence="2 3" key="1">
    <citation type="submission" date="2023-03" db="EMBL/GenBank/DDBJ databases">
        <title>High recombination rates correlate with genetic variation in Cardiocondyla obscurior ants.</title>
        <authorList>
            <person name="Errbii M."/>
        </authorList>
    </citation>
    <scope>NUCLEOTIDE SEQUENCE [LARGE SCALE GENOMIC DNA]</scope>
    <source>
        <strain evidence="2">Alpha-2009</strain>
        <tissue evidence="2">Whole body</tissue>
    </source>
</reference>
<dbReference type="PANTHER" id="PTHR15420">
    <property type="entry name" value="UBIQUINOL-CYTOCHROME C REDUCTASE COMPLEX 6.4 KD PROTEIN"/>
    <property type="match status" value="1"/>
</dbReference>
<organism evidence="2 3">
    <name type="scientific">Cardiocondyla obscurior</name>
    <dbReference type="NCBI Taxonomy" id="286306"/>
    <lineage>
        <taxon>Eukaryota</taxon>
        <taxon>Metazoa</taxon>
        <taxon>Ecdysozoa</taxon>
        <taxon>Arthropoda</taxon>
        <taxon>Hexapoda</taxon>
        <taxon>Insecta</taxon>
        <taxon>Pterygota</taxon>
        <taxon>Neoptera</taxon>
        <taxon>Endopterygota</taxon>
        <taxon>Hymenoptera</taxon>
        <taxon>Apocrita</taxon>
        <taxon>Aculeata</taxon>
        <taxon>Formicoidea</taxon>
        <taxon>Formicidae</taxon>
        <taxon>Myrmicinae</taxon>
        <taxon>Cardiocondyla</taxon>
    </lineage>
</organism>
<dbReference type="GO" id="GO:0006122">
    <property type="term" value="P:mitochondrial electron transport, ubiquinol to cytochrome c"/>
    <property type="evidence" value="ECO:0007669"/>
    <property type="project" value="InterPro"/>
</dbReference>
<dbReference type="InterPro" id="IPR015089">
    <property type="entry name" value="UQCR"/>
</dbReference>
<comment type="caution">
    <text evidence="2">The sequence shown here is derived from an EMBL/GenBank/DDBJ whole genome shotgun (WGS) entry which is preliminary data.</text>
</comment>